<dbReference type="OrthoDB" id="7481186at2759"/>
<dbReference type="EMBL" id="CADEBC010000540">
    <property type="protein sequence ID" value="CAB3249503.1"/>
    <property type="molecule type" value="Genomic_DNA"/>
</dbReference>
<evidence type="ECO:0000256" key="1">
    <source>
        <dbReference type="SAM" id="MobiDB-lite"/>
    </source>
</evidence>
<dbReference type="Proteomes" id="UP000494106">
    <property type="component" value="Unassembled WGS sequence"/>
</dbReference>
<name>A0A8S1AWC2_ARCPL</name>
<feature type="compositionally biased region" description="Polar residues" evidence="1">
    <location>
        <begin position="76"/>
        <end position="91"/>
    </location>
</feature>
<sequence length="137" mass="14409">MSGVGDDKVPGPSTAQDDIKHSLCSEVSKLRLKDALVYYEQILTQNNLVAPTPSELLAPDDAQENAPALEHPHAQASESGDTTPSILSEASTPDCDQENIPPINNDQQKSSKSAASSPSILMSPDVSLGNISPVDCL</sequence>
<evidence type="ECO:0000313" key="3">
    <source>
        <dbReference type="Proteomes" id="UP000494106"/>
    </source>
</evidence>
<organism evidence="2 3">
    <name type="scientific">Arctia plantaginis</name>
    <name type="common">Wood tiger moth</name>
    <name type="synonym">Phalaena plantaginis</name>
    <dbReference type="NCBI Taxonomy" id="874455"/>
    <lineage>
        <taxon>Eukaryota</taxon>
        <taxon>Metazoa</taxon>
        <taxon>Ecdysozoa</taxon>
        <taxon>Arthropoda</taxon>
        <taxon>Hexapoda</taxon>
        <taxon>Insecta</taxon>
        <taxon>Pterygota</taxon>
        <taxon>Neoptera</taxon>
        <taxon>Endopterygota</taxon>
        <taxon>Lepidoptera</taxon>
        <taxon>Glossata</taxon>
        <taxon>Ditrysia</taxon>
        <taxon>Noctuoidea</taxon>
        <taxon>Erebidae</taxon>
        <taxon>Arctiinae</taxon>
        <taxon>Arctia</taxon>
    </lineage>
</organism>
<accession>A0A8S1AWC2</accession>
<protein>
    <submittedName>
        <fullName evidence="2">Uncharacterized protein</fullName>
    </submittedName>
</protein>
<evidence type="ECO:0000313" key="2">
    <source>
        <dbReference type="EMBL" id="CAB3249503.1"/>
    </source>
</evidence>
<feature type="compositionally biased region" description="Low complexity" evidence="1">
    <location>
        <begin position="110"/>
        <end position="119"/>
    </location>
</feature>
<reference evidence="2 3" key="1">
    <citation type="submission" date="2020-04" db="EMBL/GenBank/DDBJ databases">
        <authorList>
            <person name="Wallbank WR R."/>
            <person name="Pardo Diaz C."/>
            <person name="Kozak K."/>
            <person name="Martin S."/>
            <person name="Jiggins C."/>
            <person name="Moest M."/>
            <person name="Warren A I."/>
            <person name="Byers J.R.P. K."/>
            <person name="Montejo-Kovacevich G."/>
            <person name="Yen C E."/>
        </authorList>
    </citation>
    <scope>NUCLEOTIDE SEQUENCE [LARGE SCALE GENOMIC DNA]</scope>
</reference>
<feature type="region of interest" description="Disordered" evidence="1">
    <location>
        <begin position="49"/>
        <end position="137"/>
    </location>
</feature>
<feature type="region of interest" description="Disordered" evidence="1">
    <location>
        <begin position="1"/>
        <end position="23"/>
    </location>
</feature>
<keyword evidence="3" id="KW-1185">Reference proteome</keyword>
<gene>
    <name evidence="2" type="ORF">APLA_LOCUS12087</name>
</gene>
<proteinExistence type="predicted"/>
<dbReference type="AlphaFoldDB" id="A0A8S1AWC2"/>
<comment type="caution">
    <text evidence="2">The sequence shown here is derived from an EMBL/GenBank/DDBJ whole genome shotgun (WGS) entry which is preliminary data.</text>
</comment>